<comment type="catalytic activity">
    <reaction evidence="7">
        <text>L-threonyl-[protein] + ATP = O-phospho-L-threonyl-[protein] + ADP + H(+)</text>
        <dbReference type="Rhea" id="RHEA:46608"/>
        <dbReference type="Rhea" id="RHEA-COMP:11060"/>
        <dbReference type="Rhea" id="RHEA-COMP:11605"/>
        <dbReference type="ChEBI" id="CHEBI:15378"/>
        <dbReference type="ChEBI" id="CHEBI:30013"/>
        <dbReference type="ChEBI" id="CHEBI:30616"/>
        <dbReference type="ChEBI" id="CHEBI:61977"/>
        <dbReference type="ChEBI" id="CHEBI:456216"/>
        <dbReference type="EC" id="2.7.11.1"/>
    </reaction>
</comment>
<dbReference type="PROSITE" id="PS00107">
    <property type="entry name" value="PROTEIN_KINASE_ATP"/>
    <property type="match status" value="1"/>
</dbReference>
<dbReference type="SMART" id="SM00220">
    <property type="entry name" value="S_TKc"/>
    <property type="match status" value="1"/>
</dbReference>
<keyword evidence="6 9" id="KW-0067">ATP-binding</keyword>
<dbReference type="InterPro" id="IPR051334">
    <property type="entry name" value="SRPK"/>
</dbReference>
<keyword evidence="12" id="KW-1185">Reference proteome</keyword>
<dbReference type="Gene3D" id="3.30.200.20">
    <property type="entry name" value="Phosphorylase Kinase, domain 1"/>
    <property type="match status" value="1"/>
</dbReference>
<evidence type="ECO:0000256" key="9">
    <source>
        <dbReference type="PROSITE-ProRule" id="PRU10141"/>
    </source>
</evidence>
<keyword evidence="4 9" id="KW-0547">Nucleotide-binding</keyword>
<evidence type="ECO:0000313" key="12">
    <source>
        <dbReference type="Proteomes" id="UP000326289"/>
    </source>
</evidence>
<dbReference type="GO" id="GO:0050684">
    <property type="term" value="P:regulation of mRNA processing"/>
    <property type="evidence" value="ECO:0007669"/>
    <property type="project" value="TreeGrafter"/>
</dbReference>
<evidence type="ECO:0000256" key="2">
    <source>
        <dbReference type="ARBA" id="ARBA00022527"/>
    </source>
</evidence>
<dbReference type="EC" id="2.7.11.1" evidence="1"/>
<keyword evidence="5 11" id="KW-0418">Kinase</keyword>
<dbReference type="EMBL" id="ML732832">
    <property type="protein sequence ID" value="KAB8270304.1"/>
    <property type="molecule type" value="Genomic_DNA"/>
</dbReference>
<dbReference type="GO" id="GO:0005524">
    <property type="term" value="F:ATP binding"/>
    <property type="evidence" value="ECO:0007669"/>
    <property type="project" value="UniProtKB-UniRule"/>
</dbReference>
<evidence type="ECO:0000256" key="5">
    <source>
        <dbReference type="ARBA" id="ARBA00022777"/>
    </source>
</evidence>
<dbReference type="InterPro" id="IPR017441">
    <property type="entry name" value="Protein_kinase_ATP_BS"/>
</dbReference>
<dbReference type="GO" id="GO:0005634">
    <property type="term" value="C:nucleus"/>
    <property type="evidence" value="ECO:0007669"/>
    <property type="project" value="TreeGrafter"/>
</dbReference>
<dbReference type="InterPro" id="IPR011009">
    <property type="entry name" value="Kinase-like_dom_sf"/>
</dbReference>
<accession>A0A5N6IWD5</accession>
<feature type="binding site" evidence="9">
    <location>
        <position position="75"/>
    </location>
    <ligand>
        <name>ATP</name>
        <dbReference type="ChEBI" id="CHEBI:30616"/>
    </ligand>
</feature>
<organism evidence="11 12">
    <name type="scientific">Aspergillus minisclerotigenes</name>
    <dbReference type="NCBI Taxonomy" id="656917"/>
    <lineage>
        <taxon>Eukaryota</taxon>
        <taxon>Fungi</taxon>
        <taxon>Dikarya</taxon>
        <taxon>Ascomycota</taxon>
        <taxon>Pezizomycotina</taxon>
        <taxon>Eurotiomycetes</taxon>
        <taxon>Eurotiomycetidae</taxon>
        <taxon>Eurotiales</taxon>
        <taxon>Aspergillaceae</taxon>
        <taxon>Aspergillus</taxon>
        <taxon>Aspergillus subgen. Circumdati</taxon>
    </lineage>
</organism>
<dbReference type="Proteomes" id="UP000326289">
    <property type="component" value="Unassembled WGS sequence"/>
</dbReference>
<evidence type="ECO:0000256" key="8">
    <source>
        <dbReference type="ARBA" id="ARBA00048679"/>
    </source>
</evidence>
<protein>
    <recommendedName>
        <fullName evidence="1">non-specific serine/threonine protein kinase</fullName>
        <ecNumber evidence="1">2.7.11.1</ecNumber>
    </recommendedName>
</protein>
<evidence type="ECO:0000256" key="3">
    <source>
        <dbReference type="ARBA" id="ARBA00022679"/>
    </source>
</evidence>
<reference evidence="11 12" key="1">
    <citation type="submission" date="2019-04" db="EMBL/GenBank/DDBJ databases">
        <title>Fungal friends and foes A comparative genomics study of 23 Aspergillus species from section Flavi.</title>
        <authorList>
            <consortium name="DOE Joint Genome Institute"/>
            <person name="Kjaerbolling I."/>
            <person name="Vesth T.C."/>
            <person name="Frisvad J.C."/>
            <person name="Nybo J.L."/>
            <person name="Theobald S."/>
            <person name="Kildgaard S."/>
            <person name="Petersen T.I."/>
            <person name="Kuo A."/>
            <person name="Sato A."/>
            <person name="Lyhne E.K."/>
            <person name="Kogle M.E."/>
            <person name="Wiebenga A."/>
            <person name="Kun R.S."/>
            <person name="Lubbers R.J."/>
            <person name="Makela M.R."/>
            <person name="Barry K."/>
            <person name="Chovatia M."/>
            <person name="Clum A."/>
            <person name="Daum C."/>
            <person name="Haridas S."/>
            <person name="He G."/>
            <person name="LaButti K."/>
            <person name="Lipzen A."/>
            <person name="Mondo S."/>
            <person name="Pangilinan J."/>
            <person name="Riley R."/>
            <person name="Salamov A."/>
            <person name="Simmons B.A."/>
            <person name="Magnuson J.K."/>
            <person name="Henrissat B."/>
            <person name="Mortensen U.H."/>
            <person name="Larsen T.O."/>
            <person name="De vries R.P."/>
            <person name="Grigoriev I.V."/>
            <person name="Machida M."/>
            <person name="Baker S.E."/>
            <person name="Andersen M.R."/>
        </authorList>
    </citation>
    <scope>NUCLEOTIDE SEQUENCE [LARGE SCALE GENOMIC DNA]</scope>
    <source>
        <strain evidence="11 12">CBS 117635</strain>
    </source>
</reference>
<evidence type="ECO:0000313" key="11">
    <source>
        <dbReference type="EMBL" id="KAB8270304.1"/>
    </source>
</evidence>
<dbReference type="PANTHER" id="PTHR47634">
    <property type="entry name" value="PROTEIN KINASE DOMAIN-CONTAINING PROTEIN-RELATED"/>
    <property type="match status" value="1"/>
</dbReference>
<dbReference type="InterPro" id="IPR000719">
    <property type="entry name" value="Prot_kinase_dom"/>
</dbReference>
<dbReference type="GO" id="GO:0000245">
    <property type="term" value="P:spliceosomal complex assembly"/>
    <property type="evidence" value="ECO:0007669"/>
    <property type="project" value="TreeGrafter"/>
</dbReference>
<comment type="catalytic activity">
    <reaction evidence="8">
        <text>L-seryl-[protein] + ATP = O-phospho-L-seryl-[protein] + ADP + H(+)</text>
        <dbReference type="Rhea" id="RHEA:17989"/>
        <dbReference type="Rhea" id="RHEA-COMP:9863"/>
        <dbReference type="Rhea" id="RHEA-COMP:11604"/>
        <dbReference type="ChEBI" id="CHEBI:15378"/>
        <dbReference type="ChEBI" id="CHEBI:29999"/>
        <dbReference type="ChEBI" id="CHEBI:30616"/>
        <dbReference type="ChEBI" id="CHEBI:83421"/>
        <dbReference type="ChEBI" id="CHEBI:456216"/>
        <dbReference type="EC" id="2.7.11.1"/>
    </reaction>
</comment>
<dbReference type="PANTHER" id="PTHR47634:SF9">
    <property type="entry name" value="PROTEIN KINASE DOMAIN-CONTAINING PROTEIN-RELATED"/>
    <property type="match status" value="1"/>
</dbReference>
<dbReference type="SUPFAM" id="SSF56112">
    <property type="entry name" value="Protein kinase-like (PK-like)"/>
    <property type="match status" value="1"/>
</dbReference>
<dbReference type="PROSITE" id="PS50011">
    <property type="entry name" value="PROTEIN_KINASE_DOM"/>
    <property type="match status" value="1"/>
</dbReference>
<evidence type="ECO:0000256" key="7">
    <source>
        <dbReference type="ARBA" id="ARBA00047899"/>
    </source>
</evidence>
<sequence length="376" mass="42181">MTKGEPYAPTVPYFEYQPIEGVERLERYRPGGYHPIHIGDVLKVQYRVVHKLGHGAYSTIWLSRDEQQAVYVAVKISTGDSSPHEADILCAIANSPEVDDPGRSMIPIIQDRFEIQGPNGCHKCYLTPPAQSSTARALVAELVLAVAYIHAQGIVHGDIHLGNALIRLPTSFDRLSVEQLYQKFGEPYTEAVMRLDGQPLPAGTPARGTVPVWLGKKANEVTLAEAHLLLSDFGEAFSPTDSQQKRRGDHSRPLFDATLATHDDISSQQVDILGPLPLESWDSWEVRHEYFEERGEPKKDRFIFPSLEHCFEKEIHAPRDKIGMGGFDRDEMVAILTMLRSMLAFKPEERATAKAVLGSDWMVTWGLPEFEKIRQT</sequence>
<feature type="domain" description="Protein kinase" evidence="10">
    <location>
        <begin position="46"/>
        <end position="362"/>
    </location>
</feature>
<evidence type="ECO:0000256" key="6">
    <source>
        <dbReference type="ARBA" id="ARBA00022840"/>
    </source>
</evidence>
<dbReference type="GO" id="GO:0004674">
    <property type="term" value="F:protein serine/threonine kinase activity"/>
    <property type="evidence" value="ECO:0007669"/>
    <property type="project" value="UniProtKB-KW"/>
</dbReference>
<dbReference type="GO" id="GO:0005737">
    <property type="term" value="C:cytoplasm"/>
    <property type="evidence" value="ECO:0007669"/>
    <property type="project" value="TreeGrafter"/>
</dbReference>
<dbReference type="Gene3D" id="1.10.510.10">
    <property type="entry name" value="Transferase(Phosphotransferase) domain 1"/>
    <property type="match status" value="2"/>
</dbReference>
<dbReference type="AlphaFoldDB" id="A0A5N6IWD5"/>
<name>A0A5N6IWD5_9EURO</name>
<evidence type="ECO:0000259" key="10">
    <source>
        <dbReference type="PROSITE" id="PS50011"/>
    </source>
</evidence>
<evidence type="ECO:0000256" key="4">
    <source>
        <dbReference type="ARBA" id="ARBA00022741"/>
    </source>
</evidence>
<keyword evidence="2" id="KW-0723">Serine/threonine-protein kinase</keyword>
<evidence type="ECO:0000256" key="1">
    <source>
        <dbReference type="ARBA" id="ARBA00012513"/>
    </source>
</evidence>
<gene>
    <name evidence="11" type="ORF">BDV30DRAFT_229077</name>
</gene>
<proteinExistence type="predicted"/>
<keyword evidence="3" id="KW-0808">Transferase</keyword>